<dbReference type="InterPro" id="IPR029030">
    <property type="entry name" value="Caspase-like_dom_sf"/>
</dbReference>
<evidence type="ECO:0000259" key="4">
    <source>
        <dbReference type="PROSITE" id="PS50208"/>
    </source>
</evidence>
<evidence type="ECO:0000256" key="2">
    <source>
        <dbReference type="RuleBase" id="RU003971"/>
    </source>
</evidence>
<dbReference type="InterPro" id="IPR001309">
    <property type="entry name" value="Pept_C14_p20"/>
</dbReference>
<dbReference type="GO" id="GO:0003676">
    <property type="term" value="F:nucleic acid binding"/>
    <property type="evidence" value="ECO:0007669"/>
    <property type="project" value="InterPro"/>
</dbReference>
<dbReference type="Proteomes" id="UP000694843">
    <property type="component" value="Unplaced"/>
</dbReference>
<dbReference type="InterPro" id="IPR003604">
    <property type="entry name" value="Matrin/U1-like-C_Znf_C2H2"/>
</dbReference>
<dbReference type="GO" id="GO:0006508">
    <property type="term" value="P:proteolysis"/>
    <property type="evidence" value="ECO:0007669"/>
    <property type="project" value="InterPro"/>
</dbReference>
<dbReference type="GO" id="GO:0008270">
    <property type="term" value="F:zinc ion binding"/>
    <property type="evidence" value="ECO:0007669"/>
    <property type="project" value="InterPro"/>
</dbReference>
<dbReference type="PROSITE" id="PS00028">
    <property type="entry name" value="ZINC_FINGER_C2H2_1"/>
    <property type="match status" value="2"/>
</dbReference>
<dbReference type="InterPro" id="IPR052039">
    <property type="entry name" value="Caspase-related_regulators"/>
</dbReference>
<dbReference type="GO" id="GO:0004197">
    <property type="term" value="F:cysteine-type endopeptidase activity"/>
    <property type="evidence" value="ECO:0007669"/>
    <property type="project" value="InterPro"/>
</dbReference>
<dbReference type="SMART" id="SM00115">
    <property type="entry name" value="CASc"/>
    <property type="match status" value="1"/>
</dbReference>
<dbReference type="PANTHER" id="PTHR22576:SF41">
    <property type="entry name" value="CASPASE 14, APOPTOSIS-RELATED CYSTEINE PEPTIDASE"/>
    <property type="match status" value="1"/>
</dbReference>
<dbReference type="InterPro" id="IPR015917">
    <property type="entry name" value="Pept_C14A"/>
</dbReference>
<dbReference type="SMART" id="SM00451">
    <property type="entry name" value="ZnF_U1"/>
    <property type="match status" value="3"/>
</dbReference>
<accession>A0A8B7NIP3</accession>
<dbReference type="Pfam" id="PF00656">
    <property type="entry name" value="Peptidase_C14"/>
    <property type="match status" value="1"/>
</dbReference>
<dbReference type="InterPro" id="IPR011600">
    <property type="entry name" value="Pept_C14_caspase"/>
</dbReference>
<comment type="similarity">
    <text evidence="1 2">Belongs to the peptidase C14A family.</text>
</comment>
<keyword evidence="5" id="KW-1185">Reference proteome</keyword>
<dbReference type="OrthoDB" id="6114029at2759"/>
<dbReference type="GeneID" id="108670557"/>
<dbReference type="RefSeq" id="XP_018013512.1">
    <property type="nucleotide sequence ID" value="XM_018158023.2"/>
</dbReference>
<feature type="domain" description="Caspase family p10" evidence="3">
    <location>
        <begin position="418"/>
        <end position="480"/>
    </location>
</feature>
<dbReference type="PROSITE" id="PS50208">
    <property type="entry name" value="CASPASE_P20"/>
    <property type="match status" value="1"/>
</dbReference>
<organism evidence="5 6">
    <name type="scientific">Hyalella azteca</name>
    <name type="common">Amphipod</name>
    <dbReference type="NCBI Taxonomy" id="294128"/>
    <lineage>
        <taxon>Eukaryota</taxon>
        <taxon>Metazoa</taxon>
        <taxon>Ecdysozoa</taxon>
        <taxon>Arthropoda</taxon>
        <taxon>Crustacea</taxon>
        <taxon>Multicrustacea</taxon>
        <taxon>Malacostraca</taxon>
        <taxon>Eumalacostraca</taxon>
        <taxon>Peracarida</taxon>
        <taxon>Amphipoda</taxon>
        <taxon>Senticaudata</taxon>
        <taxon>Talitrida</taxon>
        <taxon>Talitroidea</taxon>
        <taxon>Hyalellidae</taxon>
        <taxon>Hyalella</taxon>
    </lineage>
</organism>
<evidence type="ECO:0000313" key="6">
    <source>
        <dbReference type="RefSeq" id="XP_018013512.1"/>
    </source>
</evidence>
<dbReference type="KEGG" id="hazt:108670557"/>
<reference evidence="6" key="1">
    <citation type="submission" date="2025-08" db="UniProtKB">
        <authorList>
            <consortium name="RefSeq"/>
        </authorList>
    </citation>
    <scope>IDENTIFICATION</scope>
    <source>
        <tissue evidence="6">Whole organism</tissue>
    </source>
</reference>
<dbReference type="InterPro" id="IPR013087">
    <property type="entry name" value="Znf_C2H2_type"/>
</dbReference>
<dbReference type="Gene3D" id="3.40.50.1460">
    <property type="match status" value="1"/>
</dbReference>
<dbReference type="AlphaFoldDB" id="A0A8B7NIP3"/>
<dbReference type="SUPFAM" id="SSF57667">
    <property type="entry name" value="beta-beta-alpha zinc fingers"/>
    <property type="match status" value="2"/>
</dbReference>
<dbReference type="PRINTS" id="PR00376">
    <property type="entry name" value="IL1BCENZYME"/>
</dbReference>
<dbReference type="Gene3D" id="3.30.160.60">
    <property type="entry name" value="Classic Zinc Finger"/>
    <property type="match status" value="1"/>
</dbReference>
<dbReference type="InterPro" id="IPR036236">
    <property type="entry name" value="Znf_C2H2_sf"/>
</dbReference>
<dbReference type="PROSITE" id="PS50207">
    <property type="entry name" value="CASPASE_P10"/>
    <property type="match status" value="1"/>
</dbReference>
<protein>
    <submittedName>
        <fullName evidence="6">Uncharacterized protein LOC108670557</fullName>
    </submittedName>
</protein>
<sequence length="499" mass="54610">MSEKTIQRHLTSGVLSKTASDFRCNVCQQNLGQQALQHINGTPHKNKVFFQLMVNPSRYPNLFSALPTQLTQALKKGVIRAHSSKVECIPCAKSMTGETPVLEHLKSEKHAKQVAGSLSSPASAVAAPTPYFDSGTALPKAIQQGLKNGSIAISESNGIKTFKCNYCDSSVTGDVPLMQHLNGNPHKNKVKELELRRCAQQQPTSQIMFADHFKSPVIAGIRAAIPSGPVVPAPSHFAGQPSYVHFSASSASVQPSFSFPTNLQGSPSSSRSSYNITCSPRGLVVVFNYTFRRHSNPRLGWEVDERNLKHIFRKLEYKVVCHTDCSKAETIKRFESATVEASAYASFLAFFLSHGSGSSDAFSCGGHDTDDVICIRDLYMHLINSRCRGLASKPKILFFNYCRGTLEQERPMFDSGYSCGQSEAPRDVAIVQAALPEFKAARREEIGTVFVHSLCEVLASEAKTKDLIEIVRLTSLSMQEKGGSTATVQPIDFATFFFA</sequence>
<dbReference type="SUPFAM" id="SSF52129">
    <property type="entry name" value="Caspase-like"/>
    <property type="match status" value="1"/>
</dbReference>
<dbReference type="PANTHER" id="PTHR22576">
    <property type="entry name" value="MUCOSA ASSOCIATED LYMPHOID TISSUE LYMPHOMA TRANSLOCATION PROTEIN 1/PARACASPASE"/>
    <property type="match status" value="1"/>
</dbReference>
<evidence type="ECO:0000259" key="3">
    <source>
        <dbReference type="PROSITE" id="PS50207"/>
    </source>
</evidence>
<evidence type="ECO:0000313" key="5">
    <source>
        <dbReference type="Proteomes" id="UP000694843"/>
    </source>
</evidence>
<feature type="domain" description="Caspase family p20" evidence="4">
    <location>
        <begin position="284"/>
        <end position="406"/>
    </location>
</feature>
<evidence type="ECO:0000256" key="1">
    <source>
        <dbReference type="ARBA" id="ARBA00010134"/>
    </source>
</evidence>
<dbReference type="InterPro" id="IPR002138">
    <property type="entry name" value="Pept_C14_p10"/>
</dbReference>
<proteinExistence type="inferred from homology"/>
<name>A0A8B7NIP3_HYAAZ</name>
<gene>
    <name evidence="6" type="primary">LOC108670557</name>
</gene>